<proteinExistence type="inferred from homology"/>
<dbReference type="Gene3D" id="1.10.3470.10">
    <property type="entry name" value="ABC transporter involved in vitamin B12 uptake, BtuC"/>
    <property type="match status" value="1"/>
</dbReference>
<keyword evidence="6 8" id="KW-1133">Transmembrane helix</keyword>
<feature type="transmembrane region" description="Helical" evidence="8">
    <location>
        <begin position="111"/>
        <end position="130"/>
    </location>
</feature>
<reference evidence="9 10" key="1">
    <citation type="submission" date="2016-02" db="EMBL/GenBank/DDBJ databases">
        <title>Corynebacterium glutamicum N24 whole genome sequencing project.</title>
        <authorList>
            <person name="Matsutani M."/>
            <person name="Nangtapong N."/>
            <person name="Yakushi T."/>
            <person name="Matsushita K."/>
        </authorList>
    </citation>
    <scope>NUCLEOTIDE SEQUENCE [LARGE SCALE GENOMIC DNA]</scope>
    <source>
        <strain evidence="9 10">N24</strain>
    </source>
</reference>
<protein>
    <submittedName>
        <fullName evidence="9">Iron-siderophore ABC transporter permease protein</fullName>
    </submittedName>
</protein>
<comment type="similarity">
    <text evidence="2">Belongs to the binding-protein-dependent transport system permease family. FecCD subfamily.</text>
</comment>
<name>A0A160PP07_9CORY</name>
<feature type="transmembrane region" description="Helical" evidence="8">
    <location>
        <begin position="226"/>
        <end position="252"/>
    </location>
</feature>
<dbReference type="PANTHER" id="PTHR30472:SF1">
    <property type="entry name" value="FE(3+) DICITRATE TRANSPORT SYSTEM PERMEASE PROTEIN FECC-RELATED"/>
    <property type="match status" value="1"/>
</dbReference>
<dbReference type="EMBL" id="AP017369">
    <property type="protein sequence ID" value="BAU94291.1"/>
    <property type="molecule type" value="Genomic_DNA"/>
</dbReference>
<evidence type="ECO:0000313" key="9">
    <source>
        <dbReference type="EMBL" id="BAU94291.1"/>
    </source>
</evidence>
<evidence type="ECO:0000256" key="8">
    <source>
        <dbReference type="SAM" id="Phobius"/>
    </source>
</evidence>
<dbReference type="GO" id="GO:0033214">
    <property type="term" value="P:siderophore-iron import into cell"/>
    <property type="evidence" value="ECO:0007669"/>
    <property type="project" value="TreeGrafter"/>
</dbReference>
<dbReference type="InterPro" id="IPR037294">
    <property type="entry name" value="ABC_BtuC-like"/>
</dbReference>
<dbReference type="PANTHER" id="PTHR30472">
    <property type="entry name" value="FERRIC ENTEROBACTIN TRANSPORT SYSTEM PERMEASE PROTEIN"/>
    <property type="match status" value="1"/>
</dbReference>
<keyword evidence="7 8" id="KW-0472">Membrane</keyword>
<organism evidence="9 10">
    <name type="scientific">Corynebacterium suranareeae</name>
    <dbReference type="NCBI Taxonomy" id="2506452"/>
    <lineage>
        <taxon>Bacteria</taxon>
        <taxon>Bacillati</taxon>
        <taxon>Actinomycetota</taxon>
        <taxon>Actinomycetes</taxon>
        <taxon>Mycobacteriales</taxon>
        <taxon>Corynebacteriaceae</taxon>
        <taxon>Corynebacterium</taxon>
    </lineage>
</organism>
<feature type="transmembrane region" description="Helical" evidence="8">
    <location>
        <begin position="52"/>
        <end position="72"/>
    </location>
</feature>
<accession>A0A160PP07</accession>
<keyword evidence="4" id="KW-1003">Cell membrane</keyword>
<feature type="transmembrane region" description="Helical" evidence="8">
    <location>
        <begin position="142"/>
        <end position="164"/>
    </location>
</feature>
<dbReference type="GO" id="GO:0005886">
    <property type="term" value="C:plasma membrane"/>
    <property type="evidence" value="ECO:0007669"/>
    <property type="project" value="UniProtKB-SubCell"/>
</dbReference>
<dbReference type="KEGG" id="csur:N24_0029"/>
<dbReference type="Pfam" id="PF01032">
    <property type="entry name" value="FecCD"/>
    <property type="match status" value="1"/>
</dbReference>
<sequence>MVIFGSLALMIVSIFVGLWFGSASVSPGEVFKAFVQFDPTNNDHLIIRHSRVPRILLGVIVGIALGLAGAIMQSLTRNPLADPGILGINAGASAAVVIAIAYFGMTDVSSYLWWAFIGAALAAVVVYMLGGVSKNGASPARLALAGAALAMAIGALTSMVLVSNESAFNQFRYWTVGSLQGRDLDVITAVVPFIVVGVVVSLLLIRSLNAIALGEDSARGLGANIPLIRVGSFLAVVLLAGAATAAAGPIAFIGLAAPHIVRLIVGPDNRKLIPGVLFLSPALLIMADSIGKTAAAPGELQTGIAAAVLGAPVFIALVRSKKVTAL</sequence>
<dbReference type="Proteomes" id="UP000218244">
    <property type="component" value="Chromosome"/>
</dbReference>
<feature type="transmembrane region" description="Helical" evidence="8">
    <location>
        <begin position="84"/>
        <end position="105"/>
    </location>
</feature>
<evidence type="ECO:0000256" key="4">
    <source>
        <dbReference type="ARBA" id="ARBA00022475"/>
    </source>
</evidence>
<comment type="subcellular location">
    <subcellularLocation>
        <location evidence="1">Cell membrane</location>
        <topology evidence="1">Multi-pass membrane protein</topology>
    </subcellularLocation>
</comment>
<evidence type="ECO:0000256" key="7">
    <source>
        <dbReference type="ARBA" id="ARBA00023136"/>
    </source>
</evidence>
<feature type="transmembrane region" description="Helical" evidence="8">
    <location>
        <begin position="272"/>
        <end position="290"/>
    </location>
</feature>
<evidence type="ECO:0000256" key="5">
    <source>
        <dbReference type="ARBA" id="ARBA00022692"/>
    </source>
</evidence>
<evidence type="ECO:0000256" key="3">
    <source>
        <dbReference type="ARBA" id="ARBA00022448"/>
    </source>
</evidence>
<evidence type="ECO:0000256" key="1">
    <source>
        <dbReference type="ARBA" id="ARBA00004651"/>
    </source>
</evidence>
<dbReference type="AlphaFoldDB" id="A0A160PP07"/>
<dbReference type="SUPFAM" id="SSF81345">
    <property type="entry name" value="ABC transporter involved in vitamin B12 uptake, BtuC"/>
    <property type="match status" value="1"/>
</dbReference>
<dbReference type="FunFam" id="1.10.3470.10:FF:000001">
    <property type="entry name" value="Vitamin B12 ABC transporter permease BtuC"/>
    <property type="match status" value="1"/>
</dbReference>
<dbReference type="GO" id="GO:0022857">
    <property type="term" value="F:transmembrane transporter activity"/>
    <property type="evidence" value="ECO:0007669"/>
    <property type="project" value="InterPro"/>
</dbReference>
<dbReference type="CDD" id="cd06550">
    <property type="entry name" value="TM_ABC_iron-siderophores_like"/>
    <property type="match status" value="1"/>
</dbReference>
<evidence type="ECO:0000256" key="2">
    <source>
        <dbReference type="ARBA" id="ARBA00007935"/>
    </source>
</evidence>
<dbReference type="InterPro" id="IPR000522">
    <property type="entry name" value="ABC_transptr_permease_BtuC"/>
</dbReference>
<evidence type="ECO:0000256" key="6">
    <source>
        <dbReference type="ARBA" id="ARBA00022989"/>
    </source>
</evidence>
<keyword evidence="10" id="KW-1185">Reference proteome</keyword>
<keyword evidence="3" id="KW-0813">Transport</keyword>
<feature type="transmembrane region" description="Helical" evidence="8">
    <location>
        <begin position="302"/>
        <end position="320"/>
    </location>
</feature>
<keyword evidence="5 8" id="KW-0812">Transmembrane</keyword>
<evidence type="ECO:0000313" key="10">
    <source>
        <dbReference type="Proteomes" id="UP000218244"/>
    </source>
</evidence>
<gene>
    <name evidence="9" type="ORF">N24_0029</name>
</gene>
<feature type="transmembrane region" description="Helical" evidence="8">
    <location>
        <begin position="184"/>
        <end position="205"/>
    </location>
</feature>